<gene>
    <name evidence="11" type="primary">ZCHC8</name>
</gene>
<feature type="compositionally biased region" description="Polar residues" evidence="8">
    <location>
        <begin position="501"/>
        <end position="522"/>
    </location>
</feature>
<dbReference type="InterPro" id="IPR001878">
    <property type="entry name" value="Znf_CCHC"/>
</dbReference>
<dbReference type="SMART" id="SM00343">
    <property type="entry name" value="ZnF_C2HC"/>
    <property type="match status" value="1"/>
</dbReference>
<evidence type="ECO:0000256" key="7">
    <source>
        <dbReference type="PROSITE-ProRule" id="PRU00047"/>
    </source>
</evidence>
<accession>W8C234</accession>
<evidence type="ECO:0000256" key="4">
    <source>
        <dbReference type="ARBA" id="ARBA00022771"/>
    </source>
</evidence>
<dbReference type="OrthoDB" id="8026949at2759"/>
<keyword evidence="5" id="KW-0862">Zinc</keyword>
<sequence>FGHVRWEKQKIIFCVFLFIMDSSAEIIKLDSDIEDTYENIPNTSTVDLTSDNSINEIADIQLPAAVELTDMGAVGNDIEEGEVEEAQEAEELYEATTSKQIPAFEIRFSNDNIFKEYGHSILASLDTALNAAMDKTMFEFNILDGQEDKNITVNSCIKAYIVPRKDADNTVLEVSDCEEAIVNTMKEPIRCKSPEREESPDLDLTSLFTIDTSGSKKLDTQCVPSYKRTIKDVLDEDSFASKRRKLDKDEDDCPRVRTTVACFNCGVTGHSLRECPKPRNNARINRAKQARKQERYHIDIEQRFGHLRPGKISDKLQSALGLKRGELPFFFYRMRKLGYPPGWLEEAKVINSGISLINSDGSAVIGSDEENSQDSDEQKYDISKIVDFPGYNVDPGPNFFDDYKHHNVPPLSRHHRREEFIKMLGNNVIKGYKHKRLKTLPQTTNVTEIKTSILDSADMEIEDDVDIDSNVVFTRPPPPPEPAGNAKPPPPPPPTSPPPTVSSLTEHLNVENSNSNERSCSPTLDDLEERKQKLLAELKCGLSDADTTQISINDESITLETSTNEVNTEDAPKLPNTNETTEVSVPVTPTSNGATRAIDVIKESHMGTPVLQFSPYEKLPVGDNFKVGVSDVINFENLPDSTGKYEQMKEVIKKVRNIITKLHNEDDDD</sequence>
<dbReference type="PANTHER" id="PTHR13316:SF0">
    <property type="entry name" value="ZINC FINGER CCHC DOMAIN-CONTAINING PROTEIN 8"/>
    <property type="match status" value="1"/>
</dbReference>
<evidence type="ECO:0000313" key="11">
    <source>
        <dbReference type="EMBL" id="JAB99831.1"/>
    </source>
</evidence>
<dbReference type="AlphaFoldDB" id="W8C234"/>
<proteinExistence type="evidence at transcript level"/>
<dbReference type="GO" id="GO:0005654">
    <property type="term" value="C:nucleoplasm"/>
    <property type="evidence" value="ECO:0007669"/>
    <property type="project" value="UniProtKB-SubCell"/>
</dbReference>
<dbReference type="PANTHER" id="PTHR13316">
    <property type="entry name" value="ZINC FINGER, CCHC DOMAIN CONTAINING 8"/>
    <property type="match status" value="1"/>
</dbReference>
<dbReference type="SMART" id="SM00581">
    <property type="entry name" value="PSP"/>
    <property type="match status" value="1"/>
</dbReference>
<feature type="non-terminal residue" evidence="11">
    <location>
        <position position="1"/>
    </location>
</feature>
<dbReference type="GO" id="GO:0071013">
    <property type="term" value="C:catalytic step 2 spliceosome"/>
    <property type="evidence" value="ECO:0007669"/>
    <property type="project" value="TreeGrafter"/>
</dbReference>
<feature type="region of interest" description="Disordered" evidence="8">
    <location>
        <begin position="470"/>
        <end position="524"/>
    </location>
</feature>
<dbReference type="EMBL" id="GAMC01006724">
    <property type="protein sequence ID" value="JAB99831.1"/>
    <property type="molecule type" value="mRNA"/>
</dbReference>
<feature type="domain" description="CCHC-type" evidence="10">
    <location>
        <begin position="262"/>
        <end position="277"/>
    </location>
</feature>
<dbReference type="PROSITE" id="PS50158">
    <property type="entry name" value="ZF_CCHC"/>
    <property type="match status" value="1"/>
</dbReference>
<organism evidence="11">
    <name type="scientific">Ceratitis capitata</name>
    <name type="common">Mediterranean fruit fly</name>
    <name type="synonym">Tephritis capitata</name>
    <dbReference type="NCBI Taxonomy" id="7213"/>
    <lineage>
        <taxon>Eukaryota</taxon>
        <taxon>Metazoa</taxon>
        <taxon>Ecdysozoa</taxon>
        <taxon>Arthropoda</taxon>
        <taxon>Hexapoda</taxon>
        <taxon>Insecta</taxon>
        <taxon>Pterygota</taxon>
        <taxon>Neoptera</taxon>
        <taxon>Endopterygota</taxon>
        <taxon>Diptera</taxon>
        <taxon>Brachycera</taxon>
        <taxon>Muscomorpha</taxon>
        <taxon>Tephritoidea</taxon>
        <taxon>Tephritidae</taxon>
        <taxon>Ceratitis</taxon>
        <taxon>Ceratitis</taxon>
    </lineage>
</organism>
<dbReference type="SUPFAM" id="SSF57756">
    <property type="entry name" value="Retrovirus zinc finger-like domains"/>
    <property type="match status" value="1"/>
</dbReference>
<comment type="subcellular location">
    <subcellularLocation>
        <location evidence="1">Nucleus</location>
        <location evidence="1">Nucleoplasm</location>
    </subcellularLocation>
</comment>
<comment type="similarity">
    <text evidence="2">Belongs to the ZCCHC8 family.</text>
</comment>
<evidence type="ECO:0000256" key="3">
    <source>
        <dbReference type="ARBA" id="ARBA00022723"/>
    </source>
</evidence>
<reference evidence="11" key="2">
    <citation type="journal article" date="2014" name="BMC Genomics">
        <title>A genomic perspective to assessing quality of mass-reared SIT flies used in Mediterranean fruit fly (Ceratitis capitata) eradication in California.</title>
        <authorList>
            <person name="Calla B."/>
            <person name="Hall B."/>
            <person name="Hou S."/>
            <person name="Geib S.M."/>
        </authorList>
    </citation>
    <scope>NUCLEOTIDE SEQUENCE</scope>
</reference>
<keyword evidence="4 7" id="KW-0863">Zinc-finger</keyword>
<name>W8C234_CERCA</name>
<evidence type="ECO:0000256" key="8">
    <source>
        <dbReference type="SAM" id="MobiDB-lite"/>
    </source>
</evidence>
<keyword evidence="3" id="KW-0479">Metal-binding</keyword>
<evidence type="ECO:0000256" key="2">
    <source>
        <dbReference type="ARBA" id="ARBA00007497"/>
    </source>
</evidence>
<dbReference type="InterPro" id="IPR052115">
    <property type="entry name" value="NEXT_complex_subunit_ZCCHC8"/>
</dbReference>
<keyword evidence="6" id="KW-0539">Nucleus</keyword>
<dbReference type="InterPro" id="IPR036875">
    <property type="entry name" value="Znf_CCHC_sf"/>
</dbReference>
<reference evidence="11" key="1">
    <citation type="submission" date="2013-07" db="EMBL/GenBank/DDBJ databases">
        <authorList>
            <person name="Geib S."/>
        </authorList>
    </citation>
    <scope>NUCLEOTIDE SEQUENCE</scope>
</reference>
<evidence type="ECO:0000256" key="1">
    <source>
        <dbReference type="ARBA" id="ARBA00004642"/>
    </source>
</evidence>
<protein>
    <submittedName>
        <fullName evidence="11">Zinc finger CCHC domain-containing protein 8</fullName>
    </submittedName>
</protein>
<dbReference type="Gene3D" id="4.10.60.10">
    <property type="entry name" value="Zinc finger, CCHC-type"/>
    <property type="match status" value="1"/>
</dbReference>
<dbReference type="Pfam" id="PF00098">
    <property type="entry name" value="zf-CCHC"/>
    <property type="match status" value="1"/>
</dbReference>
<evidence type="ECO:0000256" key="9">
    <source>
        <dbReference type="SAM" id="SignalP"/>
    </source>
</evidence>
<feature type="signal peptide" evidence="9">
    <location>
        <begin position="1"/>
        <end position="24"/>
    </location>
</feature>
<feature type="compositionally biased region" description="Low complexity" evidence="8">
    <location>
        <begin position="576"/>
        <end position="591"/>
    </location>
</feature>
<feature type="compositionally biased region" description="Pro residues" evidence="8">
    <location>
        <begin position="475"/>
        <end position="500"/>
    </location>
</feature>
<feature type="chain" id="PRO_5004909613" evidence="9">
    <location>
        <begin position="25"/>
        <end position="669"/>
    </location>
</feature>
<dbReference type="Pfam" id="PF04046">
    <property type="entry name" value="PSP"/>
    <property type="match status" value="1"/>
</dbReference>
<evidence type="ECO:0000256" key="6">
    <source>
        <dbReference type="ARBA" id="ARBA00023242"/>
    </source>
</evidence>
<evidence type="ECO:0000256" key="5">
    <source>
        <dbReference type="ARBA" id="ARBA00022833"/>
    </source>
</evidence>
<feature type="region of interest" description="Disordered" evidence="8">
    <location>
        <begin position="562"/>
        <end position="591"/>
    </location>
</feature>
<evidence type="ECO:0000259" key="10">
    <source>
        <dbReference type="PROSITE" id="PS50158"/>
    </source>
</evidence>
<keyword evidence="9" id="KW-0732">Signal</keyword>
<dbReference type="GO" id="GO:0008270">
    <property type="term" value="F:zinc ion binding"/>
    <property type="evidence" value="ECO:0007669"/>
    <property type="project" value="UniProtKB-KW"/>
</dbReference>
<dbReference type="GO" id="GO:0003723">
    <property type="term" value="F:RNA binding"/>
    <property type="evidence" value="ECO:0007669"/>
    <property type="project" value="TreeGrafter"/>
</dbReference>
<dbReference type="InterPro" id="IPR006568">
    <property type="entry name" value="PSP_pro-rich"/>
</dbReference>